<evidence type="ECO:0000256" key="1">
    <source>
        <dbReference type="ARBA" id="ARBA00004127"/>
    </source>
</evidence>
<comment type="catalytic activity">
    <reaction evidence="5">
        <text>a quinone + NADH + 5 H(+)(in) = a quinol + NAD(+) + 4 H(+)(out)</text>
        <dbReference type="Rhea" id="RHEA:57888"/>
        <dbReference type="ChEBI" id="CHEBI:15378"/>
        <dbReference type="ChEBI" id="CHEBI:24646"/>
        <dbReference type="ChEBI" id="CHEBI:57540"/>
        <dbReference type="ChEBI" id="CHEBI:57945"/>
        <dbReference type="ChEBI" id="CHEBI:132124"/>
    </reaction>
</comment>
<feature type="transmembrane region" description="Helical" evidence="5">
    <location>
        <begin position="445"/>
        <end position="464"/>
    </location>
</feature>
<feature type="transmembrane region" description="Helical" evidence="5">
    <location>
        <begin position="240"/>
        <end position="261"/>
    </location>
</feature>
<feature type="transmembrane region" description="Helical" evidence="5">
    <location>
        <begin position="370"/>
        <end position="392"/>
    </location>
</feature>
<feature type="transmembrane region" description="Helical" evidence="5">
    <location>
        <begin position="273"/>
        <end position="292"/>
    </location>
</feature>
<keyword evidence="5" id="KW-0874">Quinone</keyword>
<keyword evidence="4 5" id="KW-0472">Membrane</keyword>
<evidence type="ECO:0000259" key="7">
    <source>
        <dbReference type="Pfam" id="PF00361"/>
    </source>
</evidence>
<keyword evidence="9" id="KW-1185">Reference proteome</keyword>
<organism evidence="8 9">
    <name type="scientific">Gellertiella hungarica</name>
    <dbReference type="NCBI Taxonomy" id="1572859"/>
    <lineage>
        <taxon>Bacteria</taxon>
        <taxon>Pseudomonadati</taxon>
        <taxon>Pseudomonadota</taxon>
        <taxon>Alphaproteobacteria</taxon>
        <taxon>Hyphomicrobiales</taxon>
        <taxon>Rhizobiaceae</taxon>
        <taxon>Gellertiella</taxon>
    </lineage>
</organism>
<sequence>MIAETLTASLHLTSPELILGIGALVLLMIGVFAGPKSAGLVNTLAILLLVGVMGWIYVTPLEGLAFGGVFKADAFARYMKIAALFAAAVSLFMAAVRAKAEQLDQFEFPVLVVLATLGMMLMISANNLISVYMGLELQSLALYVLAAINRDNVRSTEAGLKYFVLGALSSGMMLYGMSLVYGFTGNTGFTEIAAALSSETRSLGFVFGLVFVLSGFAFKISAVPFHMWTPDVYEGAPTPVTAFFAGAPKIAAIAMLTRIVLSAFDPVFHDWQQVIVFISIASMILGSFAAIGQKNIKRLMAYSSIGHMGYALVGLAAHNQTGVSGLVIYMTIYIAMTLGTFAIIMSMRNAEGQPSENIDDLAGLSSSNPFMALILTLLMFSLAGIPPLAGFFAKYFVFVAAIEAKLYALAIIGVLASVVGAYYYLRVIKVMWFDQPRGGFAPASAGLKLVYGLSGLFVTAYVLFGGMLGTAADVAAKALF</sequence>
<dbReference type="EC" id="7.1.1.-" evidence="5"/>
<dbReference type="InterPro" id="IPR010096">
    <property type="entry name" value="NADH-Q_OxRdtase_suN/2"/>
</dbReference>
<gene>
    <name evidence="5" type="primary">nuoN</name>
    <name evidence="8" type="ORF">GGR23_003910</name>
</gene>
<feature type="transmembrane region" description="Helical" evidence="5">
    <location>
        <begin position="203"/>
        <end position="228"/>
    </location>
</feature>
<reference evidence="8 9" key="1">
    <citation type="submission" date="2020-08" db="EMBL/GenBank/DDBJ databases">
        <title>Genomic Encyclopedia of Type Strains, Phase IV (KMG-IV): sequencing the most valuable type-strain genomes for metagenomic binning, comparative biology and taxonomic classification.</title>
        <authorList>
            <person name="Goeker M."/>
        </authorList>
    </citation>
    <scope>NUCLEOTIDE SEQUENCE [LARGE SCALE GENOMIC DNA]</scope>
    <source>
        <strain evidence="8 9">DSM 29853</strain>
    </source>
</reference>
<name>A0A7W6JA50_9HYPH</name>
<evidence type="ECO:0000256" key="4">
    <source>
        <dbReference type="ARBA" id="ARBA00023136"/>
    </source>
</evidence>
<comment type="similarity">
    <text evidence="5">Belongs to the complex I subunit 2 family.</text>
</comment>
<feature type="transmembrane region" description="Helical" evidence="5">
    <location>
        <begin position="40"/>
        <end position="58"/>
    </location>
</feature>
<keyword evidence="5" id="KW-0520">NAD</keyword>
<evidence type="ECO:0000313" key="9">
    <source>
        <dbReference type="Proteomes" id="UP000528286"/>
    </source>
</evidence>
<dbReference type="GO" id="GO:0050136">
    <property type="term" value="F:NADH dehydrogenase (quinone) (non-electrogenic) activity"/>
    <property type="evidence" value="ECO:0007669"/>
    <property type="project" value="UniProtKB-UniRule"/>
</dbReference>
<dbReference type="GO" id="GO:0012505">
    <property type="term" value="C:endomembrane system"/>
    <property type="evidence" value="ECO:0007669"/>
    <property type="project" value="UniProtKB-SubCell"/>
</dbReference>
<dbReference type="EMBL" id="JACIEZ010000011">
    <property type="protein sequence ID" value="MBB4066692.1"/>
    <property type="molecule type" value="Genomic_DNA"/>
</dbReference>
<protein>
    <recommendedName>
        <fullName evidence="5">NADH-quinone oxidoreductase subunit N</fullName>
        <ecNumber evidence="5">7.1.1.-</ecNumber>
    </recommendedName>
    <alternativeName>
        <fullName evidence="5">NADH dehydrogenase I subunit N</fullName>
    </alternativeName>
    <alternativeName>
        <fullName evidence="5">NDH-1 subunit N</fullName>
    </alternativeName>
</protein>
<dbReference type="PANTHER" id="PTHR22773">
    <property type="entry name" value="NADH DEHYDROGENASE"/>
    <property type="match status" value="1"/>
</dbReference>
<keyword evidence="5" id="KW-1003">Cell membrane</keyword>
<evidence type="ECO:0000313" key="8">
    <source>
        <dbReference type="EMBL" id="MBB4066692.1"/>
    </source>
</evidence>
<dbReference type="GO" id="GO:0048038">
    <property type="term" value="F:quinone binding"/>
    <property type="evidence" value="ECO:0007669"/>
    <property type="project" value="UniProtKB-KW"/>
</dbReference>
<feature type="transmembrane region" description="Helical" evidence="5">
    <location>
        <begin position="160"/>
        <end position="183"/>
    </location>
</feature>
<keyword evidence="5" id="KW-0813">Transport</keyword>
<dbReference type="GO" id="GO:0008137">
    <property type="term" value="F:NADH dehydrogenase (ubiquinone) activity"/>
    <property type="evidence" value="ECO:0007669"/>
    <property type="project" value="InterPro"/>
</dbReference>
<comment type="subunit">
    <text evidence="5">NDH-1 is composed of 14 different subunits. Subunits NuoA, H, J, K, L, M, N constitute the membrane sector of the complex.</text>
</comment>
<feature type="domain" description="NADH:quinone oxidoreductase/Mrp antiporter transmembrane" evidence="7">
    <location>
        <begin position="125"/>
        <end position="419"/>
    </location>
</feature>
<dbReference type="RefSeq" id="WP_183367956.1">
    <property type="nucleotide sequence ID" value="NZ_JACIEZ010000011.1"/>
</dbReference>
<comment type="caution">
    <text evidence="8">The sequence shown here is derived from an EMBL/GenBank/DDBJ whole genome shotgun (WGS) entry which is preliminary data.</text>
</comment>
<comment type="function">
    <text evidence="5">NDH-1 shuttles electrons from NADH, via FMN and iron-sulfur (Fe-S) centers, to quinones in the respiratory chain. The immediate electron acceptor for the enzyme in this species is believed to be ubiquinone. Couples the redox reaction to proton translocation (for every two electrons transferred, four hydrogen ions are translocated across the cytoplasmic membrane), and thus conserves the redox energy in a proton gradient.</text>
</comment>
<feature type="transmembrane region" description="Helical" evidence="5">
    <location>
        <begin position="404"/>
        <end position="425"/>
    </location>
</feature>
<feature type="transmembrane region" description="Helical" evidence="5">
    <location>
        <begin position="17"/>
        <end position="33"/>
    </location>
</feature>
<dbReference type="Pfam" id="PF00361">
    <property type="entry name" value="Proton_antipo_M"/>
    <property type="match status" value="1"/>
</dbReference>
<dbReference type="AlphaFoldDB" id="A0A7W6JA50"/>
<evidence type="ECO:0000256" key="6">
    <source>
        <dbReference type="RuleBase" id="RU000320"/>
    </source>
</evidence>
<dbReference type="HAMAP" id="MF_00445">
    <property type="entry name" value="NDH1_NuoN_1"/>
    <property type="match status" value="1"/>
</dbReference>
<evidence type="ECO:0000256" key="3">
    <source>
        <dbReference type="ARBA" id="ARBA00022989"/>
    </source>
</evidence>
<keyword evidence="5" id="KW-1278">Translocase</keyword>
<feature type="transmembrane region" description="Helical" evidence="5">
    <location>
        <begin position="108"/>
        <end position="125"/>
    </location>
</feature>
<dbReference type="NCBIfam" id="NF004440">
    <property type="entry name" value="PRK05777.1-3"/>
    <property type="match status" value="1"/>
</dbReference>
<dbReference type="NCBIfam" id="TIGR01770">
    <property type="entry name" value="NDH_I_N"/>
    <property type="match status" value="1"/>
</dbReference>
<dbReference type="GO" id="GO:0042773">
    <property type="term" value="P:ATP synthesis coupled electron transport"/>
    <property type="evidence" value="ECO:0007669"/>
    <property type="project" value="InterPro"/>
</dbReference>
<dbReference type="Proteomes" id="UP000528286">
    <property type="component" value="Unassembled WGS sequence"/>
</dbReference>
<accession>A0A7W6JA50</accession>
<keyword evidence="5" id="KW-0830">Ubiquinone</keyword>
<evidence type="ECO:0000256" key="5">
    <source>
        <dbReference type="HAMAP-Rule" id="MF_00445"/>
    </source>
</evidence>
<proteinExistence type="inferred from homology"/>
<feature type="transmembrane region" description="Helical" evidence="5">
    <location>
        <begin position="299"/>
        <end position="317"/>
    </location>
</feature>
<dbReference type="GO" id="GO:0005886">
    <property type="term" value="C:plasma membrane"/>
    <property type="evidence" value="ECO:0007669"/>
    <property type="project" value="UniProtKB-SubCell"/>
</dbReference>
<comment type="subcellular location">
    <subcellularLocation>
        <location evidence="5">Cell membrane</location>
        <topology evidence="5">Multi-pass membrane protein</topology>
    </subcellularLocation>
    <subcellularLocation>
        <location evidence="1">Endomembrane system</location>
        <topology evidence="1">Multi-pass membrane protein</topology>
    </subcellularLocation>
    <subcellularLocation>
        <location evidence="6">Membrane</location>
        <topology evidence="6">Multi-pass membrane protein</topology>
    </subcellularLocation>
</comment>
<feature type="transmembrane region" description="Helical" evidence="5">
    <location>
        <begin position="78"/>
        <end position="96"/>
    </location>
</feature>
<keyword evidence="2 5" id="KW-0812">Transmembrane</keyword>
<feature type="transmembrane region" description="Helical" evidence="5">
    <location>
        <begin position="323"/>
        <end position="344"/>
    </location>
</feature>
<dbReference type="InterPro" id="IPR001750">
    <property type="entry name" value="ND/Mrp_TM"/>
</dbReference>
<keyword evidence="3 5" id="KW-1133">Transmembrane helix</keyword>
<evidence type="ECO:0000256" key="2">
    <source>
        <dbReference type="ARBA" id="ARBA00022692"/>
    </source>
</evidence>